<evidence type="ECO:0000256" key="1">
    <source>
        <dbReference type="ARBA" id="ARBA00006739"/>
    </source>
</evidence>
<dbReference type="SUPFAM" id="SSF53448">
    <property type="entry name" value="Nucleotide-diphospho-sugar transferases"/>
    <property type="match status" value="1"/>
</dbReference>
<proteinExistence type="inferred from homology"/>
<evidence type="ECO:0000256" key="3">
    <source>
        <dbReference type="ARBA" id="ARBA00022679"/>
    </source>
</evidence>
<evidence type="ECO:0000313" key="7">
    <source>
        <dbReference type="Proteomes" id="UP000179221"/>
    </source>
</evidence>
<comment type="caution">
    <text evidence="6">The sequence shown here is derived from an EMBL/GenBank/DDBJ whole genome shotgun (WGS) entry which is preliminary data.</text>
</comment>
<sequence>MKKNIPKVSVVILNFNGLQDTVKCLNSLIKTKYPNFEIILIDNGSKINEAVILENRFKDFVKTYRFKKNLGFTGGNNWALKKTTGKYIVLLNNDTKVTPNWLNSLVLLIENDKQIAVVQPKIKMIQRKNYFDYAGAAGGFIDKYGFPFTRGRIFNTQEVDTGQYDGTWPIFWASGSACIIRKSIIDKVGGLFNEDLFNYMEEIDFCWRVWRAGYKVVFTSDSTVYHKVAASASKNVVLKRYWEHRNNLYILIRNLDRRALIKILPARIGQEIVAYVYYFVSRQRPYLKSLFFAHLDFIKHGFYIRLFRKRGLNNDKLPIYPGSIIFDHYLKKKKTFSTLEWSSKGNISYLVFNTSKNTGSEIVFKQANNFIDKGYHVNIFFLLGRKQNWFKLQADCDNFILACFKKAPDVLIATFWPTAYILYFMRAKKKFFFSQDWGPSMHNFIGFKKLAEYAYKLPTKNIVHSKFMESKVKEIGNSNVQKITYCILDKRFRMSQQEKQNSLNRKFYNRRTKVLSVISWYTTVKGTDLLTKVVKMLKNKNGDYSFTLVSREKKPYSKLFDKFISDPPKEEIIKLYRKHDVLLSTSRTEGMPIPGLEAMASGCLVVSTNNGGVLEYAKNNHNAIIVNNLEDLWEKDLIRKTIRNTNKTKRLIKNGFDTAKSFWDDKITDDLEKIIGIN</sequence>
<dbReference type="Gene3D" id="3.40.50.11090">
    <property type="match status" value="1"/>
</dbReference>
<organism evidence="6 7">
    <name type="scientific">Candidatus Woesebacteria bacterium RIFCSPHIGHO2_01_FULL_40_22</name>
    <dbReference type="NCBI Taxonomy" id="1802499"/>
    <lineage>
        <taxon>Bacteria</taxon>
        <taxon>Candidatus Woeseibacteriota</taxon>
    </lineage>
</organism>
<dbReference type="Pfam" id="PF00534">
    <property type="entry name" value="Glycos_transf_1"/>
    <property type="match status" value="1"/>
</dbReference>
<evidence type="ECO:0000256" key="2">
    <source>
        <dbReference type="ARBA" id="ARBA00022676"/>
    </source>
</evidence>
<dbReference type="InterPro" id="IPR001173">
    <property type="entry name" value="Glyco_trans_2-like"/>
</dbReference>
<dbReference type="GO" id="GO:0016757">
    <property type="term" value="F:glycosyltransferase activity"/>
    <property type="evidence" value="ECO:0007669"/>
    <property type="project" value="UniProtKB-KW"/>
</dbReference>
<keyword evidence="3" id="KW-0808">Transferase</keyword>
<gene>
    <name evidence="6" type="ORF">A2628_00940</name>
</gene>
<evidence type="ECO:0000313" key="6">
    <source>
        <dbReference type="EMBL" id="OGM27353.1"/>
    </source>
</evidence>
<name>A0A1F7YJ92_9BACT</name>
<feature type="domain" description="Glycosyltransferase 2-like" evidence="5">
    <location>
        <begin position="9"/>
        <end position="185"/>
    </location>
</feature>
<dbReference type="Gene3D" id="3.40.50.2000">
    <property type="entry name" value="Glycogen Phosphorylase B"/>
    <property type="match status" value="1"/>
</dbReference>
<dbReference type="PANTHER" id="PTHR43179:SF12">
    <property type="entry name" value="GALACTOFURANOSYLTRANSFERASE GLFT2"/>
    <property type="match status" value="1"/>
</dbReference>
<dbReference type="CDD" id="cd03801">
    <property type="entry name" value="GT4_PimA-like"/>
    <property type="match status" value="1"/>
</dbReference>
<accession>A0A1F7YJ92</accession>
<comment type="similarity">
    <text evidence="1">Belongs to the glycosyltransferase 2 family.</text>
</comment>
<dbReference type="Proteomes" id="UP000179221">
    <property type="component" value="Unassembled WGS sequence"/>
</dbReference>
<dbReference type="EMBL" id="MGGL01000004">
    <property type="protein sequence ID" value="OGM27353.1"/>
    <property type="molecule type" value="Genomic_DNA"/>
</dbReference>
<keyword evidence="2" id="KW-0328">Glycosyltransferase</keyword>
<dbReference type="PANTHER" id="PTHR43179">
    <property type="entry name" value="RHAMNOSYLTRANSFERASE WBBL"/>
    <property type="match status" value="1"/>
</dbReference>
<dbReference type="AlphaFoldDB" id="A0A1F7YJ92"/>
<dbReference type="Pfam" id="PF00535">
    <property type="entry name" value="Glycos_transf_2"/>
    <property type="match status" value="1"/>
</dbReference>
<dbReference type="Gene3D" id="3.90.550.10">
    <property type="entry name" value="Spore Coat Polysaccharide Biosynthesis Protein SpsA, Chain A"/>
    <property type="match status" value="1"/>
</dbReference>
<evidence type="ECO:0008006" key="8">
    <source>
        <dbReference type="Google" id="ProtNLM"/>
    </source>
</evidence>
<dbReference type="CDD" id="cd04186">
    <property type="entry name" value="GT_2_like_c"/>
    <property type="match status" value="1"/>
</dbReference>
<protein>
    <recommendedName>
        <fullName evidence="8">Glycosyltransferase 2-like domain-containing protein</fullName>
    </recommendedName>
</protein>
<evidence type="ECO:0000259" key="5">
    <source>
        <dbReference type="Pfam" id="PF00535"/>
    </source>
</evidence>
<dbReference type="InterPro" id="IPR001296">
    <property type="entry name" value="Glyco_trans_1"/>
</dbReference>
<dbReference type="InterPro" id="IPR029044">
    <property type="entry name" value="Nucleotide-diphossugar_trans"/>
</dbReference>
<evidence type="ECO:0000259" key="4">
    <source>
        <dbReference type="Pfam" id="PF00534"/>
    </source>
</evidence>
<dbReference type="SUPFAM" id="SSF53756">
    <property type="entry name" value="UDP-Glycosyltransferase/glycogen phosphorylase"/>
    <property type="match status" value="1"/>
</dbReference>
<reference evidence="6 7" key="1">
    <citation type="journal article" date="2016" name="Nat. Commun.">
        <title>Thousands of microbial genomes shed light on interconnected biogeochemical processes in an aquifer system.</title>
        <authorList>
            <person name="Anantharaman K."/>
            <person name="Brown C.T."/>
            <person name="Hug L.A."/>
            <person name="Sharon I."/>
            <person name="Castelle C.J."/>
            <person name="Probst A.J."/>
            <person name="Thomas B.C."/>
            <person name="Singh A."/>
            <person name="Wilkins M.J."/>
            <person name="Karaoz U."/>
            <person name="Brodie E.L."/>
            <person name="Williams K.H."/>
            <person name="Hubbard S.S."/>
            <person name="Banfield J.F."/>
        </authorList>
    </citation>
    <scope>NUCLEOTIDE SEQUENCE [LARGE SCALE GENOMIC DNA]</scope>
</reference>
<feature type="domain" description="Glycosyl transferase family 1" evidence="4">
    <location>
        <begin position="511"/>
        <end position="655"/>
    </location>
</feature>